<dbReference type="InterPro" id="IPR005756">
    <property type="entry name" value="Ribosomal_uL24_euk/arc"/>
</dbReference>
<keyword evidence="3 4" id="KW-0687">Ribonucleoprotein</keyword>
<dbReference type="InterPro" id="IPR041988">
    <property type="entry name" value="Ribosomal_uL24_KOW"/>
</dbReference>
<dbReference type="GO" id="GO:0019843">
    <property type="term" value="F:rRNA binding"/>
    <property type="evidence" value="ECO:0007669"/>
    <property type="project" value="UniProtKB-UniRule"/>
</dbReference>
<evidence type="ECO:0000313" key="7">
    <source>
        <dbReference type="Proteomes" id="UP000639006"/>
    </source>
</evidence>
<organism evidence="6 7">
    <name type="scientific">Candidatus Argoarchaeum ethanivorans</name>
    <dbReference type="NCBI Taxonomy" id="2608793"/>
    <lineage>
        <taxon>Archaea</taxon>
        <taxon>Methanobacteriati</taxon>
        <taxon>Methanobacteriota</taxon>
        <taxon>Stenosarchaea group</taxon>
        <taxon>Methanomicrobia</taxon>
        <taxon>Methanosarcinales</taxon>
        <taxon>Methanosarcinales incertae sedis</taxon>
        <taxon>GOM Arc I cluster</taxon>
        <taxon>Candidatus Argoarchaeum</taxon>
    </lineage>
</organism>
<name>A0A811T821_9EURY</name>
<comment type="function">
    <text evidence="4">One of two assembly initiator proteins, it binds directly to the 5'-end of the 23S rRNA, where it nucleates assembly of the 50S subunit.</text>
</comment>
<comment type="similarity">
    <text evidence="1 4">Belongs to the universal ribosomal protein uL24 family.</text>
</comment>
<dbReference type="SMART" id="SM00739">
    <property type="entry name" value="KOW"/>
    <property type="match status" value="1"/>
</dbReference>
<evidence type="ECO:0000259" key="5">
    <source>
        <dbReference type="SMART" id="SM00739"/>
    </source>
</evidence>
<dbReference type="Gene3D" id="2.30.30.30">
    <property type="match status" value="1"/>
</dbReference>
<reference evidence="6" key="1">
    <citation type="submission" date="2020-10" db="EMBL/GenBank/DDBJ databases">
        <authorList>
            <person name="Hahn C.J."/>
            <person name="Laso-Perez R."/>
            <person name="Vulcano F."/>
            <person name="Vaziourakis K.-M."/>
            <person name="Stokke R."/>
            <person name="Steen I.H."/>
            <person name="Teske A."/>
            <person name="Boetius A."/>
            <person name="Liebeke M."/>
            <person name="Amann R."/>
            <person name="Knittel K."/>
        </authorList>
    </citation>
    <scope>NUCLEOTIDE SEQUENCE</scope>
    <source>
        <strain evidence="6">Gfbio:e3339647-f889-4370-9287-4fb5cb688e4c:AG392M11_GoMArc1</strain>
    </source>
</reference>
<feature type="domain" description="KOW" evidence="5">
    <location>
        <begin position="45"/>
        <end position="72"/>
    </location>
</feature>
<dbReference type="Proteomes" id="UP000639006">
    <property type="component" value="Unassembled WGS sequence"/>
</dbReference>
<evidence type="ECO:0000256" key="2">
    <source>
        <dbReference type="ARBA" id="ARBA00022980"/>
    </source>
</evidence>
<dbReference type="FunFam" id="2.30.30.30:FF:000009">
    <property type="entry name" value="60S ribosomal protein L26"/>
    <property type="match status" value="1"/>
</dbReference>
<dbReference type="Pfam" id="PF00467">
    <property type="entry name" value="KOW"/>
    <property type="match status" value="1"/>
</dbReference>
<dbReference type="InterPro" id="IPR005824">
    <property type="entry name" value="KOW"/>
</dbReference>
<keyword evidence="2 4" id="KW-0689">Ribosomal protein</keyword>
<accession>A0A811T821</accession>
<dbReference type="GO" id="GO:0003735">
    <property type="term" value="F:structural constituent of ribosome"/>
    <property type="evidence" value="ECO:0007669"/>
    <property type="project" value="UniProtKB-UniRule"/>
</dbReference>
<evidence type="ECO:0000256" key="4">
    <source>
        <dbReference type="HAMAP-Rule" id="MF_01326"/>
    </source>
</evidence>
<dbReference type="Pfam" id="PF16906">
    <property type="entry name" value="Ribosomal_L26"/>
    <property type="match status" value="1"/>
</dbReference>
<evidence type="ECO:0000313" key="6">
    <source>
        <dbReference type="EMBL" id="CAD6491792.1"/>
    </source>
</evidence>
<dbReference type="HAMAP" id="MF_01326_A">
    <property type="entry name" value="Ribosomal_uL24_A"/>
    <property type="match status" value="1"/>
</dbReference>
<keyword evidence="4" id="KW-0699">rRNA-binding</keyword>
<evidence type="ECO:0000256" key="3">
    <source>
        <dbReference type="ARBA" id="ARBA00023274"/>
    </source>
</evidence>
<dbReference type="SUPFAM" id="SSF50104">
    <property type="entry name" value="Translation proteins SH3-like domain"/>
    <property type="match status" value="1"/>
</dbReference>
<sequence length="121" mass="13585">MIIKSKQPRKQRKARFTALLHQRNKQMSAMLGSELSNKHNKNAIPVLVGDTVKVMRGDHRDTEGKVVAVNYKKATIAVEGVVSTKSDGTEVGRPIHPSNVMITKLNLDDTERENILRRTKI</sequence>
<dbReference type="GO" id="GO:0015934">
    <property type="term" value="C:large ribosomal subunit"/>
    <property type="evidence" value="ECO:0007669"/>
    <property type="project" value="UniProtKB-UniRule"/>
</dbReference>
<evidence type="ECO:0000256" key="1">
    <source>
        <dbReference type="ARBA" id="ARBA00010618"/>
    </source>
</evidence>
<dbReference type="NCBIfam" id="TIGR01080">
    <property type="entry name" value="rplX_A_E"/>
    <property type="match status" value="1"/>
</dbReference>
<dbReference type="EMBL" id="CAJHIQ010000006">
    <property type="protein sequence ID" value="CAD6491792.1"/>
    <property type="molecule type" value="Genomic_DNA"/>
</dbReference>
<dbReference type="InterPro" id="IPR008991">
    <property type="entry name" value="Translation_prot_SH3-like_sf"/>
</dbReference>
<dbReference type="CDD" id="cd06089">
    <property type="entry name" value="KOW_RPL26"/>
    <property type="match status" value="1"/>
</dbReference>
<dbReference type="InterPro" id="IPR014722">
    <property type="entry name" value="Rib_uL2_dom2"/>
</dbReference>
<dbReference type="GO" id="GO:0006412">
    <property type="term" value="P:translation"/>
    <property type="evidence" value="ECO:0007669"/>
    <property type="project" value="UniProtKB-UniRule"/>
</dbReference>
<dbReference type="AlphaFoldDB" id="A0A811T821"/>
<protein>
    <recommendedName>
        <fullName evidence="4">Large ribosomal subunit protein uL24</fullName>
    </recommendedName>
</protein>
<comment type="caution">
    <text evidence="6">The sequence shown here is derived from an EMBL/GenBank/DDBJ whole genome shotgun (WGS) entry which is preliminary data.</text>
</comment>
<keyword evidence="4" id="KW-0694">RNA-binding</keyword>
<comment type="function">
    <text evidence="4">Located at the polypeptide exit tunnel on the outside of the subunit.</text>
</comment>
<gene>
    <name evidence="4" type="primary">rpl24</name>
    <name evidence="6" type="ORF">DIAAKJNI_00153</name>
</gene>
<dbReference type="PANTHER" id="PTHR11143">
    <property type="entry name" value="60S RIBOSOMAL PROTEIN L26 FAMILY MEMBER"/>
    <property type="match status" value="1"/>
</dbReference>
<comment type="subunit">
    <text evidence="4">Part of the 50S ribosomal subunit.</text>
</comment>
<proteinExistence type="inferred from homology"/>